<protein>
    <recommendedName>
        <fullName evidence="4">2-amino-3,7-dideoxy-D-threo-hept-6-ulosonate synthase</fullName>
    </recommendedName>
</protein>
<evidence type="ECO:0000313" key="3">
    <source>
        <dbReference type="Proteomes" id="UP000013525"/>
    </source>
</evidence>
<feature type="active site" description="Schiff-base intermediate with dihydroxyacetone-P" evidence="1">
    <location>
        <position position="190"/>
    </location>
</feature>
<dbReference type="SMART" id="SM01133">
    <property type="entry name" value="DeoC"/>
    <property type="match status" value="1"/>
</dbReference>
<comment type="caution">
    <text evidence="2">The sequence shown here is derived from an EMBL/GenBank/DDBJ whole genome shotgun (WGS) entry which is preliminary data.</text>
</comment>
<evidence type="ECO:0000313" key="2">
    <source>
        <dbReference type="EMBL" id="EOM75636.1"/>
    </source>
</evidence>
<accession>R7WJY6</accession>
<dbReference type="RefSeq" id="WP_010839132.1">
    <property type="nucleotide sequence ID" value="NZ_APMY01000093.1"/>
</dbReference>
<dbReference type="InterPro" id="IPR050456">
    <property type="entry name" value="DeoC/FbaB_aldolase"/>
</dbReference>
<organism evidence="2 3">
    <name type="scientific">Rhodococcus rhodnii LMG 5362</name>
    <dbReference type="NCBI Taxonomy" id="1273125"/>
    <lineage>
        <taxon>Bacteria</taxon>
        <taxon>Bacillati</taxon>
        <taxon>Actinomycetota</taxon>
        <taxon>Actinomycetes</taxon>
        <taxon>Mycobacteriales</taxon>
        <taxon>Nocardiaceae</taxon>
        <taxon>Rhodococcus</taxon>
    </lineage>
</organism>
<dbReference type="Proteomes" id="UP000013525">
    <property type="component" value="Unassembled WGS sequence"/>
</dbReference>
<reference evidence="2 3" key="1">
    <citation type="journal article" date="2013" name="Genome Announc.">
        <title>Draft Genome Sequence of Rhodococcus rhodnii Strain LMG5362, a Symbiont of Rhodnius prolixus (Hemiptera, Reduviidae, Triatominae), the Principle Vector of Trypanosoma cruzi.</title>
        <authorList>
            <person name="Pachebat J.A."/>
            <person name="van Keulen G."/>
            <person name="Whitten M.M."/>
            <person name="Girdwood S."/>
            <person name="Del Sol R."/>
            <person name="Dyson P.J."/>
            <person name="Facey P.D."/>
        </authorList>
    </citation>
    <scope>NUCLEOTIDE SEQUENCE [LARGE SCALE GENOMIC DNA]</scope>
    <source>
        <strain evidence="2 3">LMG 5362</strain>
    </source>
</reference>
<dbReference type="InterPro" id="IPR013785">
    <property type="entry name" value="Aldolase_TIM"/>
</dbReference>
<dbReference type="PIRSF" id="PIRSF038992">
    <property type="entry name" value="Aldolase_Ia"/>
    <property type="match status" value="1"/>
</dbReference>
<dbReference type="InterPro" id="IPR002915">
    <property type="entry name" value="DeoC/FbaB/LacD_aldolase"/>
</dbReference>
<dbReference type="PANTHER" id="PTHR47916">
    <property type="entry name" value="FRUCTOSE-BISPHOSPHATE ALDOLASE CLASS 1"/>
    <property type="match status" value="1"/>
</dbReference>
<gene>
    <name evidence="2" type="ORF">Rrhod_3096</name>
</gene>
<dbReference type="NCBIfam" id="NF005556">
    <property type="entry name" value="PRK07226.1"/>
    <property type="match status" value="1"/>
</dbReference>
<feature type="active site" description="Proton donor" evidence="1">
    <location>
        <position position="159"/>
    </location>
</feature>
<proteinExistence type="predicted"/>
<keyword evidence="3" id="KW-1185">Reference proteome</keyword>
<dbReference type="InterPro" id="IPR041720">
    <property type="entry name" value="FbaB-like"/>
</dbReference>
<sequence length="282" mass="29137">MEPLTFPSPSGMRHSTGKRIRFSRITDPVTGHMFIVPMDHSVTLGPLGPASHTASFVRLLADAGAGAVVLHRGRVRHVDPAVFASLGLVVHLSAGTELSLDRDAKVLVSGVDDAMRLGADAVSVHVNVGSDTEARQLADFAAVSRECETVGMPLLAMMYARGRERPAPTPSGDIAHLASIATDLGADIVKVDYPGSPEALAAVAATCPIPLCVAGGGRLAADDDVVDFARTLLASGAGGLCFGRNVFEAADPLAVATGLARLVRGDAEPHAVRPAHPQLELA</sequence>
<dbReference type="SUPFAM" id="SSF51569">
    <property type="entry name" value="Aldolase"/>
    <property type="match status" value="1"/>
</dbReference>
<evidence type="ECO:0000256" key="1">
    <source>
        <dbReference type="PIRSR" id="PIRSR038992-1"/>
    </source>
</evidence>
<dbReference type="PATRIC" id="fig|1273125.3.peg.2944"/>
<name>R7WJY6_9NOCA</name>
<dbReference type="PANTHER" id="PTHR47916:SF1">
    <property type="entry name" value="3-HYDROXY-5-PHOSPHONOOXYPENTANE-2,4-DIONE THIOLASE"/>
    <property type="match status" value="1"/>
</dbReference>
<dbReference type="GO" id="GO:0004332">
    <property type="term" value="F:fructose-bisphosphate aldolase activity"/>
    <property type="evidence" value="ECO:0007669"/>
    <property type="project" value="InterPro"/>
</dbReference>
<dbReference type="AlphaFoldDB" id="R7WJY6"/>
<dbReference type="Pfam" id="PF01791">
    <property type="entry name" value="DeoC"/>
    <property type="match status" value="1"/>
</dbReference>
<dbReference type="eggNOG" id="COG1830">
    <property type="taxonomic scope" value="Bacteria"/>
</dbReference>
<dbReference type="EMBL" id="APMY01000093">
    <property type="protein sequence ID" value="EOM75636.1"/>
    <property type="molecule type" value="Genomic_DNA"/>
</dbReference>
<dbReference type="Gene3D" id="3.20.20.70">
    <property type="entry name" value="Aldolase class I"/>
    <property type="match status" value="1"/>
</dbReference>
<evidence type="ECO:0008006" key="4">
    <source>
        <dbReference type="Google" id="ProtNLM"/>
    </source>
</evidence>